<dbReference type="RefSeq" id="WP_184476977.1">
    <property type="nucleotide sequence ID" value="NZ_JACHIV010000001.1"/>
</dbReference>
<evidence type="ECO:0000256" key="3">
    <source>
        <dbReference type="ARBA" id="ARBA00022801"/>
    </source>
</evidence>
<dbReference type="Pfam" id="PF13180">
    <property type="entry name" value="PDZ_2"/>
    <property type="match status" value="1"/>
</dbReference>
<keyword evidence="7" id="KW-1185">Reference proteome</keyword>
<dbReference type="AlphaFoldDB" id="A0A840N722"/>
<dbReference type="PRINTS" id="PR00834">
    <property type="entry name" value="PROTEASES2C"/>
</dbReference>
<accession>A0A840N722</accession>
<reference evidence="6 7" key="1">
    <citation type="submission" date="2020-08" db="EMBL/GenBank/DDBJ databases">
        <title>Sequencing the genomes of 1000 actinobacteria strains.</title>
        <authorList>
            <person name="Klenk H.-P."/>
        </authorList>
    </citation>
    <scope>NUCLEOTIDE SEQUENCE [LARGE SCALE GENOMIC DNA]</scope>
    <source>
        <strain evidence="6 7">DSM 45582</strain>
    </source>
</reference>
<dbReference type="Pfam" id="PF13365">
    <property type="entry name" value="Trypsin_2"/>
    <property type="match status" value="1"/>
</dbReference>
<evidence type="ECO:0000256" key="2">
    <source>
        <dbReference type="ARBA" id="ARBA00022670"/>
    </source>
</evidence>
<feature type="region of interest" description="Disordered" evidence="4">
    <location>
        <begin position="1"/>
        <end position="231"/>
    </location>
</feature>
<feature type="domain" description="PDZ" evidence="5">
    <location>
        <begin position="512"/>
        <end position="586"/>
    </location>
</feature>
<name>A0A840N722_9PSEU</name>
<gene>
    <name evidence="6" type="ORF">BJ969_000532</name>
</gene>
<keyword evidence="2 6" id="KW-0645">Protease</keyword>
<protein>
    <submittedName>
        <fullName evidence="6">S1-C subfamily serine protease</fullName>
    </submittedName>
</protein>
<dbReference type="InterPro" id="IPR009003">
    <property type="entry name" value="Peptidase_S1_PA"/>
</dbReference>
<evidence type="ECO:0000313" key="6">
    <source>
        <dbReference type="EMBL" id="MBB5067444.1"/>
    </source>
</evidence>
<dbReference type="PANTHER" id="PTHR43343:SF3">
    <property type="entry name" value="PROTEASE DO-LIKE 8, CHLOROPLASTIC"/>
    <property type="match status" value="1"/>
</dbReference>
<dbReference type="SUPFAM" id="SSF50156">
    <property type="entry name" value="PDZ domain-like"/>
    <property type="match status" value="1"/>
</dbReference>
<feature type="compositionally biased region" description="Low complexity" evidence="4">
    <location>
        <begin position="95"/>
        <end position="105"/>
    </location>
</feature>
<dbReference type="InterPro" id="IPR001940">
    <property type="entry name" value="Peptidase_S1C"/>
</dbReference>
<dbReference type="Gene3D" id="2.40.10.10">
    <property type="entry name" value="Trypsin-like serine proteases"/>
    <property type="match status" value="2"/>
</dbReference>
<dbReference type="EMBL" id="JACHIV010000001">
    <property type="protein sequence ID" value="MBB5067444.1"/>
    <property type="molecule type" value="Genomic_DNA"/>
</dbReference>
<evidence type="ECO:0000256" key="1">
    <source>
        <dbReference type="ARBA" id="ARBA00010541"/>
    </source>
</evidence>
<comment type="similarity">
    <text evidence="1">Belongs to the peptidase S1C family.</text>
</comment>
<dbReference type="InterPro" id="IPR043504">
    <property type="entry name" value="Peptidase_S1_PA_chymotrypsin"/>
</dbReference>
<dbReference type="InterPro" id="IPR001478">
    <property type="entry name" value="PDZ"/>
</dbReference>
<dbReference type="CDD" id="cd06779">
    <property type="entry name" value="cpPDZ_Deg_HtrA-like"/>
    <property type="match status" value="1"/>
</dbReference>
<sequence>MSEQPRKPAQGSDPVRPDRTRPHGDQDGTFPTGGAPREQALHPWQQGSAAPARGVPAEDFQRPGTGGERPVARTGNGPSEPHETSPPNPAGPAGPGHQPAAAQQDDPQRLGARPTQRPDVDPAQARTFGRPSGVSGSFHPDASRRPGSGVEQAPPPPDALTKAFGRPQGTPDSLQREPGETPPATTTEQPATFWNDRGDRDPWRNPSASSVIGPPALPEEAAEPDAEPGPGPLLSAREVLFGRRVRPRSLAALAGVAVLLAGVGGFVGRITAEEGNPLTNPDVTLAEVEPGMERPSGGVAGVAHRIVPAVVSVEVHVGAQGGSGSGVVIDGNGYIVTNNHVVSMAADTPGARVSTVFSDGSRVPARIVGRDVKTDLAVIKVEVANPTVAQLGRSADLAVGDQVIAVGSPLGLASTVTTGIVSSVNRPVRLAGEGTDTNAVVDAIQTDAAINPGNSGGALVDGNGAVVGINSGIRTIGSGGEGGSIGLGFAIPIDDVRRISQELIRGGRAVHADLGVNAKSVNDGTTDGAQVLNVRDNGSAAAAGIAEGDVIIRVGDRKVSTADELVVAVDRYPVGRTVPVTVVRQGRELVLDVALR</sequence>
<comment type="caution">
    <text evidence="6">The sequence shown here is derived from an EMBL/GenBank/DDBJ whole genome shotgun (WGS) entry which is preliminary data.</text>
</comment>
<dbReference type="InterPro" id="IPR036034">
    <property type="entry name" value="PDZ_sf"/>
</dbReference>
<dbReference type="PANTHER" id="PTHR43343">
    <property type="entry name" value="PEPTIDASE S12"/>
    <property type="match status" value="1"/>
</dbReference>
<evidence type="ECO:0000256" key="4">
    <source>
        <dbReference type="SAM" id="MobiDB-lite"/>
    </source>
</evidence>
<dbReference type="Proteomes" id="UP000580474">
    <property type="component" value="Unassembled WGS sequence"/>
</dbReference>
<feature type="compositionally biased region" description="Low complexity" evidence="4">
    <location>
        <begin position="182"/>
        <end position="192"/>
    </location>
</feature>
<proteinExistence type="inferred from homology"/>
<dbReference type="GO" id="GO:0006508">
    <property type="term" value="P:proteolysis"/>
    <property type="evidence" value="ECO:0007669"/>
    <property type="project" value="UniProtKB-KW"/>
</dbReference>
<dbReference type="Gene3D" id="2.30.42.10">
    <property type="match status" value="1"/>
</dbReference>
<feature type="compositionally biased region" description="Basic and acidic residues" evidence="4">
    <location>
        <begin position="15"/>
        <end position="26"/>
    </location>
</feature>
<keyword evidence="3" id="KW-0378">Hydrolase</keyword>
<evidence type="ECO:0000313" key="7">
    <source>
        <dbReference type="Proteomes" id="UP000580474"/>
    </source>
</evidence>
<evidence type="ECO:0000259" key="5">
    <source>
        <dbReference type="SMART" id="SM00228"/>
    </source>
</evidence>
<dbReference type="SUPFAM" id="SSF50494">
    <property type="entry name" value="Trypsin-like serine proteases"/>
    <property type="match status" value="1"/>
</dbReference>
<dbReference type="SMART" id="SM00228">
    <property type="entry name" value="PDZ"/>
    <property type="match status" value="1"/>
</dbReference>
<dbReference type="InterPro" id="IPR051201">
    <property type="entry name" value="Chloro_Bact_Ser_Proteases"/>
</dbReference>
<dbReference type="GO" id="GO:0004252">
    <property type="term" value="F:serine-type endopeptidase activity"/>
    <property type="evidence" value="ECO:0007669"/>
    <property type="project" value="InterPro"/>
</dbReference>
<organism evidence="6 7">
    <name type="scientific">Saccharopolyspora gloriosae</name>
    <dbReference type="NCBI Taxonomy" id="455344"/>
    <lineage>
        <taxon>Bacteria</taxon>
        <taxon>Bacillati</taxon>
        <taxon>Actinomycetota</taxon>
        <taxon>Actinomycetes</taxon>
        <taxon>Pseudonocardiales</taxon>
        <taxon>Pseudonocardiaceae</taxon>
        <taxon>Saccharopolyspora</taxon>
    </lineage>
</organism>